<dbReference type="Proteomes" id="UP000469558">
    <property type="component" value="Unassembled WGS sequence"/>
</dbReference>
<sequence length="172" mass="19786">MSRFSRVYARDIALGGSDNTRLSFCFLYKYQSLRTVTQSQSHFDMHCFFRPKEANRLCLRNFGIAIALARPILAFHMCSSNVMVFKYRNSSRFLQIELSVSVEFARLDTAKHQTLNTLGGVDFDIICLPDLVRTIESANSGRPKYQLGSYDQIFESKAQKPQYPEANFEDLQ</sequence>
<dbReference type="AlphaFoldDB" id="A0A8T9C259"/>
<organism evidence="1 2">
    <name type="scientific">Lachnellula suecica</name>
    <dbReference type="NCBI Taxonomy" id="602035"/>
    <lineage>
        <taxon>Eukaryota</taxon>
        <taxon>Fungi</taxon>
        <taxon>Dikarya</taxon>
        <taxon>Ascomycota</taxon>
        <taxon>Pezizomycotina</taxon>
        <taxon>Leotiomycetes</taxon>
        <taxon>Helotiales</taxon>
        <taxon>Lachnaceae</taxon>
        <taxon>Lachnellula</taxon>
    </lineage>
</organism>
<keyword evidence="2" id="KW-1185">Reference proteome</keyword>
<evidence type="ECO:0000313" key="1">
    <source>
        <dbReference type="EMBL" id="TVY76134.1"/>
    </source>
</evidence>
<name>A0A8T9C259_9HELO</name>
<evidence type="ECO:0000313" key="2">
    <source>
        <dbReference type="Proteomes" id="UP000469558"/>
    </source>
</evidence>
<dbReference type="EMBL" id="QGMK01000856">
    <property type="protein sequence ID" value="TVY76134.1"/>
    <property type="molecule type" value="Genomic_DNA"/>
</dbReference>
<gene>
    <name evidence="1" type="ORF">LSUE1_G005977</name>
</gene>
<reference evidence="1 2" key="1">
    <citation type="submission" date="2018-05" db="EMBL/GenBank/DDBJ databases">
        <title>Genome sequencing and assembly of the regulated plant pathogen Lachnellula willkommii and related sister species for the development of diagnostic species identification markers.</title>
        <authorList>
            <person name="Giroux E."/>
            <person name="Bilodeau G."/>
        </authorList>
    </citation>
    <scope>NUCLEOTIDE SEQUENCE [LARGE SCALE GENOMIC DNA]</scope>
    <source>
        <strain evidence="1 2">CBS 268.59</strain>
    </source>
</reference>
<accession>A0A8T9C259</accession>
<protein>
    <submittedName>
        <fullName evidence="1">Uncharacterized protein</fullName>
    </submittedName>
</protein>
<dbReference type="OrthoDB" id="1911848at2759"/>
<proteinExistence type="predicted"/>
<comment type="caution">
    <text evidence="1">The sequence shown here is derived from an EMBL/GenBank/DDBJ whole genome shotgun (WGS) entry which is preliminary data.</text>
</comment>